<dbReference type="Gene3D" id="3.90.1580.10">
    <property type="entry name" value="paralog of FGE (formylglycine-generating enzyme)"/>
    <property type="match status" value="1"/>
</dbReference>
<dbReference type="RefSeq" id="WP_379810768.1">
    <property type="nucleotide sequence ID" value="NZ_JBHUPC010000012.1"/>
</dbReference>
<reference evidence="3" key="1">
    <citation type="journal article" date="2019" name="Int. J. Syst. Evol. Microbiol.">
        <title>The Global Catalogue of Microorganisms (GCM) 10K type strain sequencing project: providing services to taxonomists for standard genome sequencing and annotation.</title>
        <authorList>
            <consortium name="The Broad Institute Genomics Platform"/>
            <consortium name="The Broad Institute Genome Sequencing Center for Infectious Disease"/>
            <person name="Wu L."/>
            <person name="Ma J."/>
        </authorList>
    </citation>
    <scope>NUCLEOTIDE SEQUENCE [LARGE SCALE GENOMIC DNA]</scope>
    <source>
        <strain evidence="3">KCTC 22671</strain>
    </source>
</reference>
<evidence type="ECO:0000313" key="2">
    <source>
        <dbReference type="EMBL" id="MFD2891213.1"/>
    </source>
</evidence>
<protein>
    <submittedName>
        <fullName evidence="2">Formylglycine-generating enzyme family protein</fullName>
    </submittedName>
</protein>
<comment type="caution">
    <text evidence="2">The sequence shown here is derived from an EMBL/GenBank/DDBJ whole genome shotgun (WGS) entry which is preliminary data.</text>
</comment>
<dbReference type="InterPro" id="IPR042095">
    <property type="entry name" value="SUMF_sf"/>
</dbReference>
<dbReference type="PANTHER" id="PTHR23150:SF19">
    <property type="entry name" value="FORMYLGLYCINE-GENERATING ENZYME"/>
    <property type="match status" value="1"/>
</dbReference>
<sequence length="388" mass="44109">MKKIGFSLAVLLFIACKTKTEEKQFVNNLDKYSCHFVSDSLVGKQYLNETYLKNIDNITTNEDSLKSNKNMVFIKGGVFNMGADKPPGFEQMEASALPQADEYPKHKVELFDFFMDTHEVTVREYAAFVKATGYKTVAEYDIDWEEIKKQLPPGTPKPNEEMLKAGALVFNYVPENTPKDDLGNWWTFTPGVNWRNPDGSIPDLNAILDMPVTQISWYDALAYAKWVGKRLPTEAEFEYAMRGGKEEAMYPWGNDKLVEERIKGNFLQGSFPYHNTGKDGFLYTAPVKSFEPNAYGLYDMAGNVWEWTMDWYGADYYNTLKGVTINPTGPIKTNEVYDANAVNKVVRGGSFLCNDGWCSGYRNSRRMRLSPDTGMQHLGFRCVKDATN</sequence>
<evidence type="ECO:0000313" key="3">
    <source>
        <dbReference type="Proteomes" id="UP001597534"/>
    </source>
</evidence>
<feature type="domain" description="Sulfatase-modifying factor enzyme-like" evidence="1">
    <location>
        <begin position="68"/>
        <end position="384"/>
    </location>
</feature>
<dbReference type="PANTHER" id="PTHR23150">
    <property type="entry name" value="SULFATASE MODIFYING FACTOR 1, 2"/>
    <property type="match status" value="1"/>
</dbReference>
<dbReference type="InterPro" id="IPR005532">
    <property type="entry name" value="SUMF_dom"/>
</dbReference>
<dbReference type="SUPFAM" id="SSF56436">
    <property type="entry name" value="C-type lectin-like"/>
    <property type="match status" value="1"/>
</dbReference>
<dbReference type="InterPro" id="IPR051043">
    <property type="entry name" value="Sulfatase_Mod_Factor_Kinase"/>
</dbReference>
<organism evidence="2 3">
    <name type="scientific">Flavobacterium chuncheonense</name>
    <dbReference type="NCBI Taxonomy" id="2026653"/>
    <lineage>
        <taxon>Bacteria</taxon>
        <taxon>Pseudomonadati</taxon>
        <taxon>Bacteroidota</taxon>
        <taxon>Flavobacteriia</taxon>
        <taxon>Flavobacteriales</taxon>
        <taxon>Flavobacteriaceae</taxon>
        <taxon>Flavobacterium</taxon>
    </lineage>
</organism>
<accession>A0ABW5YJN0</accession>
<dbReference type="PROSITE" id="PS51257">
    <property type="entry name" value="PROKAR_LIPOPROTEIN"/>
    <property type="match status" value="1"/>
</dbReference>
<dbReference type="InterPro" id="IPR016187">
    <property type="entry name" value="CTDL_fold"/>
</dbReference>
<proteinExistence type="predicted"/>
<dbReference type="Pfam" id="PF03781">
    <property type="entry name" value="FGE-sulfatase"/>
    <property type="match status" value="1"/>
</dbReference>
<dbReference type="EMBL" id="JBHUPC010000012">
    <property type="protein sequence ID" value="MFD2891213.1"/>
    <property type="molecule type" value="Genomic_DNA"/>
</dbReference>
<keyword evidence="3" id="KW-1185">Reference proteome</keyword>
<dbReference type="Proteomes" id="UP001597534">
    <property type="component" value="Unassembled WGS sequence"/>
</dbReference>
<gene>
    <name evidence="2" type="ORF">ACFS5J_04205</name>
</gene>
<name>A0ABW5YJN0_9FLAO</name>
<evidence type="ECO:0000259" key="1">
    <source>
        <dbReference type="Pfam" id="PF03781"/>
    </source>
</evidence>